<reference evidence="2 3" key="1">
    <citation type="journal article" date="2016" name="Sci. Rep.">
        <title>Complete genome sequence and transcriptomic analysis of a novel marine strain Bacillus weihaiensis reveals the mechanism of brown algae degradation.</title>
        <authorList>
            <person name="Zhu Y."/>
            <person name="Chen P."/>
            <person name="Bao Y."/>
            <person name="Men Y."/>
            <person name="Zeng Y."/>
            <person name="Yang J."/>
            <person name="Sun J."/>
            <person name="Sun Y."/>
        </authorList>
    </citation>
    <scope>NUCLEOTIDE SEQUENCE [LARGE SCALE GENOMIC DNA]</scope>
    <source>
        <strain evidence="2 3">Alg07</strain>
    </source>
</reference>
<dbReference type="RefSeq" id="WP_072578801.1">
    <property type="nucleotide sequence ID" value="NZ_CP016020.1"/>
</dbReference>
<dbReference type="InterPro" id="IPR019668">
    <property type="entry name" value="Uncharacterised_YtzC"/>
</dbReference>
<dbReference type="STRING" id="1547283.A9C19_04240"/>
<protein>
    <recommendedName>
        <fullName evidence="4">DUF2524 domain-containing protein</fullName>
    </recommendedName>
</protein>
<organism evidence="2 3">
    <name type="scientific">Bacillus weihaiensis</name>
    <dbReference type="NCBI Taxonomy" id="1547283"/>
    <lineage>
        <taxon>Bacteria</taxon>
        <taxon>Bacillati</taxon>
        <taxon>Bacillota</taxon>
        <taxon>Bacilli</taxon>
        <taxon>Bacillales</taxon>
        <taxon>Bacillaceae</taxon>
        <taxon>Bacillus</taxon>
    </lineage>
</organism>
<dbReference type="AlphaFoldDB" id="A0A1L3MNS4"/>
<dbReference type="Proteomes" id="UP000181936">
    <property type="component" value="Chromosome"/>
</dbReference>
<gene>
    <name evidence="2" type="ORF">A9C19_04240</name>
</gene>
<dbReference type="Pfam" id="PF10732">
    <property type="entry name" value="DUF2524"/>
    <property type="match status" value="1"/>
</dbReference>
<keyword evidence="3" id="KW-1185">Reference proteome</keyword>
<feature type="coiled-coil region" evidence="1">
    <location>
        <begin position="36"/>
        <end position="81"/>
    </location>
</feature>
<accession>A0A1L3MNS4</accession>
<keyword evidence="1" id="KW-0175">Coiled coil</keyword>
<name>A0A1L3MNS4_9BACI</name>
<dbReference type="KEGG" id="bwh:A9C19_04240"/>
<evidence type="ECO:0008006" key="4">
    <source>
        <dbReference type="Google" id="ProtNLM"/>
    </source>
</evidence>
<dbReference type="EMBL" id="CP016020">
    <property type="protein sequence ID" value="APH04007.1"/>
    <property type="molecule type" value="Genomic_DNA"/>
</dbReference>
<evidence type="ECO:0000313" key="2">
    <source>
        <dbReference type="EMBL" id="APH04007.1"/>
    </source>
</evidence>
<evidence type="ECO:0000313" key="3">
    <source>
        <dbReference type="Proteomes" id="UP000181936"/>
    </source>
</evidence>
<proteinExistence type="predicted"/>
<dbReference type="OrthoDB" id="2970872at2"/>
<sequence length="90" mass="10639">MATRQSVNEYLERCNEALEYAREQYQTGAQQEHYNATEYTDALQKLEEAVNDINHLSLSANDQQQDQLYRMRLQLQQLQNEMILKGDAER</sequence>
<evidence type="ECO:0000256" key="1">
    <source>
        <dbReference type="SAM" id="Coils"/>
    </source>
</evidence>